<evidence type="ECO:0000313" key="5">
    <source>
        <dbReference type="Proteomes" id="UP000293142"/>
    </source>
</evidence>
<dbReference type="SUPFAM" id="SSF50475">
    <property type="entry name" value="FMN-binding split barrel"/>
    <property type="match status" value="1"/>
</dbReference>
<protein>
    <submittedName>
        <fullName evidence="4">UbiD family decarboxylase</fullName>
    </submittedName>
</protein>
<evidence type="ECO:0000259" key="1">
    <source>
        <dbReference type="Pfam" id="PF01977"/>
    </source>
</evidence>
<dbReference type="NCBIfam" id="TIGR00148">
    <property type="entry name" value="UbiD family decarboxylase"/>
    <property type="match status" value="1"/>
</dbReference>
<evidence type="ECO:0000313" key="4">
    <source>
        <dbReference type="EMBL" id="TBL71525.1"/>
    </source>
</evidence>
<dbReference type="InterPro" id="IPR049381">
    <property type="entry name" value="UbiD-like_C"/>
</dbReference>
<accession>A0A4Q9DIJ3</accession>
<dbReference type="OrthoDB" id="9809841at2"/>
<sequence>MTHPDLRSFLELLKQEHELQVVSAPVDPNLELAEIHRRVIGEQGPSLLFTNVKGSKFPVVANLFGTSRRVDLAFGARPEQLVRQMVEAMNTLIPPTPKALWNERNMLMDLLKAGTKQVPQPAAPVLQVCNTSAPLRGMPNLVSRQEDGGPFVTLPLVYTEHPDTGRHHLGMHRMQVFDERTAGMHWQLHKGGGFRYDEAARRNTALPVTVFLGGPPALTASAVASVPEHLPKLLLASLLLGSKLPLADNPNGGHRLVAEAEFAICGSVQPSLRHPERSFGDRYGSFLSHDFPVFQIDCVWHRKDAIYPAAIVGEPKQENDYLSEFLQRLLSPAVPLVMPGVKSLWTYTETGFHALAAAAVRESYQGEALTLAFRILGESQLTQTKFLMLTDQPVDLEHFPQLLETVLERFDPAKDLIIFNNTPQDTPDHTGSRPNHGSKAVLLGLGAPIRHLLTQYSGGQLPGITNVVVYSRGCLMVQGASYEKDPGLAERLLEGTGTKLSPWPLVVLVDDAAAAVQNQTSFLRTVFTRFHPAADMYSNAKVRRHHITYEIPLIVDARMKPGDPDELFPREDIVRLVDRRWNEYFA</sequence>
<feature type="domain" description="3-octaprenyl-4-hydroxybenzoate carboxy-lyase-like N-terminal" evidence="2">
    <location>
        <begin position="10"/>
        <end position="89"/>
    </location>
</feature>
<dbReference type="EMBL" id="SIRE01000025">
    <property type="protein sequence ID" value="TBL71525.1"/>
    <property type="molecule type" value="Genomic_DNA"/>
</dbReference>
<dbReference type="SUPFAM" id="SSF143968">
    <property type="entry name" value="UbiD C-terminal domain-like"/>
    <property type="match status" value="2"/>
</dbReference>
<proteinExistence type="predicted"/>
<dbReference type="InterPro" id="IPR002830">
    <property type="entry name" value="UbiD"/>
</dbReference>
<dbReference type="Proteomes" id="UP000293142">
    <property type="component" value="Unassembled WGS sequence"/>
</dbReference>
<feature type="domain" description="3-octaprenyl-4-hydroxybenzoate carboxy-lyase-like Rift-related" evidence="1">
    <location>
        <begin position="117"/>
        <end position="315"/>
    </location>
</feature>
<dbReference type="Pfam" id="PF01977">
    <property type="entry name" value="UbiD"/>
    <property type="match status" value="1"/>
</dbReference>
<dbReference type="GO" id="GO:0005737">
    <property type="term" value="C:cytoplasm"/>
    <property type="evidence" value="ECO:0007669"/>
    <property type="project" value="TreeGrafter"/>
</dbReference>
<dbReference type="Pfam" id="PF20695">
    <property type="entry name" value="UbiD_N"/>
    <property type="match status" value="1"/>
</dbReference>
<name>A0A4Q9DIJ3_9BACL</name>
<dbReference type="RefSeq" id="WP_131017102.1">
    <property type="nucleotide sequence ID" value="NZ_SIRE01000025.1"/>
</dbReference>
<feature type="domain" description="3-octaprenyl-4-hydroxybenzoate carboxy-lyase-like C-terminal" evidence="3">
    <location>
        <begin position="321"/>
        <end position="442"/>
    </location>
</feature>
<organism evidence="4 5">
    <name type="scientific">Paenibacillus thalictri</name>
    <dbReference type="NCBI Taxonomy" id="2527873"/>
    <lineage>
        <taxon>Bacteria</taxon>
        <taxon>Bacillati</taxon>
        <taxon>Bacillota</taxon>
        <taxon>Bacilli</taxon>
        <taxon>Bacillales</taxon>
        <taxon>Paenibacillaceae</taxon>
        <taxon>Paenibacillus</taxon>
    </lineage>
</organism>
<dbReference type="GO" id="GO:0016831">
    <property type="term" value="F:carboxy-lyase activity"/>
    <property type="evidence" value="ECO:0007669"/>
    <property type="project" value="InterPro"/>
</dbReference>
<reference evidence="4 5" key="1">
    <citation type="submission" date="2019-02" db="EMBL/GenBank/DDBJ databases">
        <title>Paenibacillus sp. nov., isolated from surface-sterilized tissue of Thalictrum simplex L.</title>
        <authorList>
            <person name="Tuo L."/>
        </authorList>
    </citation>
    <scope>NUCLEOTIDE SEQUENCE [LARGE SCALE GENOMIC DNA]</scope>
    <source>
        <strain evidence="4 5">N2SHLJ1</strain>
    </source>
</reference>
<dbReference type="InterPro" id="IPR048304">
    <property type="entry name" value="UbiD_Rift_dom"/>
</dbReference>
<dbReference type="Gene3D" id="3.40.1670.10">
    <property type="entry name" value="UbiD C-terminal domain-like"/>
    <property type="match status" value="1"/>
</dbReference>
<keyword evidence="5" id="KW-1185">Reference proteome</keyword>
<dbReference type="AlphaFoldDB" id="A0A4Q9DIJ3"/>
<evidence type="ECO:0000259" key="2">
    <source>
        <dbReference type="Pfam" id="PF20695"/>
    </source>
</evidence>
<dbReference type="InterPro" id="IPR049383">
    <property type="entry name" value="UbiD-like_N"/>
</dbReference>
<evidence type="ECO:0000259" key="3">
    <source>
        <dbReference type="Pfam" id="PF20696"/>
    </source>
</evidence>
<dbReference type="PANTHER" id="PTHR30108:SF7">
    <property type="entry name" value="3-POLYPRENYL-4-HYDROXYBENZOATE DECARBOXYLASE"/>
    <property type="match status" value="1"/>
</dbReference>
<dbReference type="Pfam" id="PF20696">
    <property type="entry name" value="UbiD_C"/>
    <property type="match status" value="1"/>
</dbReference>
<dbReference type="PANTHER" id="PTHR30108">
    <property type="entry name" value="3-OCTAPRENYL-4-HYDROXYBENZOATE CARBOXY-LYASE-RELATED"/>
    <property type="match status" value="1"/>
</dbReference>
<comment type="caution">
    <text evidence="4">The sequence shown here is derived from an EMBL/GenBank/DDBJ whole genome shotgun (WGS) entry which is preliminary data.</text>
</comment>
<gene>
    <name evidence="4" type="ORF">EYB31_29540</name>
</gene>